<evidence type="ECO:0000313" key="3">
    <source>
        <dbReference type="EMBL" id="GLD74800.1"/>
    </source>
</evidence>
<dbReference type="EMBL" id="BRZM01002498">
    <property type="protein sequence ID" value="GLD74800.1"/>
    <property type="molecule type" value="Genomic_DNA"/>
</dbReference>
<sequence>MVQEDGKAEENMAQKRAALLEKRMRREKESQQRKMQLEAELEQKKEEARLKAEEERLRKEEDKARKEFIKQEYLRRKQLKLMEDMDTVIKPRPTSGAKQRRGRPKSIHRDSMDSPKTPVRAATGNHGNDLHLERSKSSHLWSMCPAATLLCATCKCLNHQ</sequence>
<organism evidence="2 4">
    <name type="scientific">Lates japonicus</name>
    <name type="common">Japanese lates</name>
    <dbReference type="NCBI Taxonomy" id="270547"/>
    <lineage>
        <taxon>Eukaryota</taxon>
        <taxon>Metazoa</taxon>
        <taxon>Chordata</taxon>
        <taxon>Craniata</taxon>
        <taxon>Vertebrata</taxon>
        <taxon>Euteleostomi</taxon>
        <taxon>Actinopterygii</taxon>
        <taxon>Neopterygii</taxon>
        <taxon>Teleostei</taxon>
        <taxon>Neoteleostei</taxon>
        <taxon>Acanthomorphata</taxon>
        <taxon>Carangaria</taxon>
        <taxon>Carangaria incertae sedis</taxon>
        <taxon>Centropomidae</taxon>
        <taxon>Lates</taxon>
    </lineage>
</organism>
<reference evidence="2" key="1">
    <citation type="submission" date="2022-08" db="EMBL/GenBank/DDBJ databases">
        <title>Genome sequencing of akame (Lates japonicus).</title>
        <authorList>
            <person name="Hashiguchi Y."/>
            <person name="Takahashi H."/>
        </authorList>
    </citation>
    <scope>NUCLEOTIDE SEQUENCE</scope>
    <source>
        <strain evidence="2">Kochi</strain>
    </source>
</reference>
<dbReference type="GO" id="GO:0036449">
    <property type="term" value="C:microtubule minus-end"/>
    <property type="evidence" value="ECO:0007669"/>
    <property type="project" value="TreeGrafter"/>
</dbReference>
<accession>A0AAD3NLX3</accession>
<dbReference type="GO" id="GO:0051011">
    <property type="term" value="F:microtubule minus-end binding"/>
    <property type="evidence" value="ECO:0007669"/>
    <property type="project" value="TreeGrafter"/>
</dbReference>
<dbReference type="EMBL" id="BRZM01002497">
    <property type="protein sequence ID" value="GLD74798.1"/>
    <property type="molecule type" value="Genomic_DNA"/>
</dbReference>
<feature type="region of interest" description="Disordered" evidence="1">
    <location>
        <begin position="23"/>
        <end position="62"/>
    </location>
</feature>
<protein>
    <submittedName>
        <fullName evidence="2">Calmodulin-regulated spectrin-associated protein 2 isoform X1</fullName>
    </submittedName>
</protein>
<evidence type="ECO:0000313" key="2">
    <source>
        <dbReference type="EMBL" id="GLD74798.1"/>
    </source>
</evidence>
<dbReference type="AlphaFoldDB" id="A0AAD3NLX3"/>
<dbReference type="PANTHER" id="PTHR21595">
    <property type="entry name" value="PATRONIN"/>
    <property type="match status" value="1"/>
</dbReference>
<evidence type="ECO:0000313" key="4">
    <source>
        <dbReference type="Proteomes" id="UP001279410"/>
    </source>
</evidence>
<comment type="caution">
    <text evidence="2">The sequence shown here is derived from an EMBL/GenBank/DDBJ whole genome shotgun (WGS) entry which is preliminary data.</text>
</comment>
<dbReference type="PANTHER" id="PTHR21595:SF1">
    <property type="entry name" value="CALMODULIN-REGULATED SPECTRIN-ASSOCIATED PROTEIN 2"/>
    <property type="match status" value="1"/>
</dbReference>
<gene>
    <name evidence="2" type="ORF">AKAME5_002613000</name>
    <name evidence="3" type="ORF">AKAME5_002613200</name>
</gene>
<dbReference type="GO" id="GO:0005516">
    <property type="term" value="F:calmodulin binding"/>
    <property type="evidence" value="ECO:0007669"/>
    <property type="project" value="InterPro"/>
</dbReference>
<feature type="region of interest" description="Disordered" evidence="1">
    <location>
        <begin position="84"/>
        <end position="131"/>
    </location>
</feature>
<proteinExistence type="predicted"/>
<evidence type="ECO:0000256" key="1">
    <source>
        <dbReference type="SAM" id="MobiDB-lite"/>
    </source>
</evidence>
<dbReference type="InterPro" id="IPR032940">
    <property type="entry name" value="CAMSAP"/>
</dbReference>
<dbReference type="Proteomes" id="UP001279410">
    <property type="component" value="Unassembled WGS sequence"/>
</dbReference>
<keyword evidence="4" id="KW-1185">Reference proteome</keyword>
<name>A0AAD3NLX3_LATJO</name>
<dbReference type="GO" id="GO:0007026">
    <property type="term" value="P:negative regulation of microtubule depolymerization"/>
    <property type="evidence" value="ECO:0007669"/>
    <property type="project" value="TreeGrafter"/>
</dbReference>
<dbReference type="GO" id="GO:0031122">
    <property type="term" value="P:cytoplasmic microtubule organization"/>
    <property type="evidence" value="ECO:0007669"/>
    <property type="project" value="TreeGrafter"/>
</dbReference>